<dbReference type="PANTHER" id="PTHR20854">
    <property type="entry name" value="INOSITOL MONOPHOSPHATASE"/>
    <property type="match status" value="1"/>
</dbReference>
<dbReference type="PROSITE" id="PS00629">
    <property type="entry name" value="IMP_1"/>
    <property type="match status" value="1"/>
</dbReference>
<dbReference type="EMBL" id="JAUSRA010000001">
    <property type="protein sequence ID" value="MDP9796873.1"/>
    <property type="molecule type" value="Genomic_DNA"/>
</dbReference>
<evidence type="ECO:0000256" key="3">
    <source>
        <dbReference type="ARBA" id="ARBA00022842"/>
    </source>
</evidence>
<gene>
    <name evidence="4" type="ORF">J2S43_005385</name>
</gene>
<organism evidence="4 5">
    <name type="scientific">Catenuloplanes nepalensis</name>
    <dbReference type="NCBI Taxonomy" id="587533"/>
    <lineage>
        <taxon>Bacteria</taxon>
        <taxon>Bacillati</taxon>
        <taxon>Actinomycetota</taxon>
        <taxon>Actinomycetes</taxon>
        <taxon>Micromonosporales</taxon>
        <taxon>Micromonosporaceae</taxon>
        <taxon>Catenuloplanes</taxon>
    </lineage>
</organism>
<dbReference type="PANTHER" id="PTHR20854:SF4">
    <property type="entry name" value="INOSITOL-1-MONOPHOSPHATASE-RELATED"/>
    <property type="match status" value="1"/>
</dbReference>
<evidence type="ECO:0000256" key="2">
    <source>
        <dbReference type="ARBA" id="ARBA00022801"/>
    </source>
</evidence>
<keyword evidence="1" id="KW-0479">Metal-binding</keyword>
<dbReference type="InterPro" id="IPR000760">
    <property type="entry name" value="Inositol_monophosphatase-like"/>
</dbReference>
<keyword evidence="2 4" id="KW-0378">Hydrolase</keyword>
<dbReference type="EC" id="3.1.3.7" evidence="4"/>
<keyword evidence="5" id="KW-1185">Reference proteome</keyword>
<dbReference type="Proteomes" id="UP001240984">
    <property type="component" value="Unassembled WGS sequence"/>
</dbReference>
<reference evidence="4 5" key="1">
    <citation type="submission" date="2023-07" db="EMBL/GenBank/DDBJ databases">
        <title>Sequencing the genomes of 1000 actinobacteria strains.</title>
        <authorList>
            <person name="Klenk H.-P."/>
        </authorList>
    </citation>
    <scope>NUCLEOTIDE SEQUENCE [LARGE SCALE GENOMIC DNA]</scope>
    <source>
        <strain evidence="4 5">DSM 44710</strain>
    </source>
</reference>
<dbReference type="GO" id="GO:0008441">
    <property type="term" value="F:3'(2'),5'-bisphosphate nucleotidase activity"/>
    <property type="evidence" value="ECO:0007669"/>
    <property type="project" value="UniProtKB-EC"/>
</dbReference>
<sequence>MADLDGLWSALADELTDVMGRYRQRIATLPVTIKPDRTILTAADVEVEELITARIREFDPDAVIIGEEDGRTDERAEVTDPSKLLYVIDPIDGTAEFVRPGHREFASVVCVLRDRRPVAAFVLAPELGTGGTPLLITCDQPAGSVKVNGARLGDHAAPAGERWASVTRSSGTEPRAFEAQLQGAGFRLKTRTTSQTLDMVRASIDVSQYSDARPAHFTLFYRSNQKIWDGLAGLCLGETVGLRTAARTGAARVPVDVATLRAAEPTFDSTILGSPEAVEWFLKTL</sequence>
<dbReference type="RefSeq" id="WP_306833787.1">
    <property type="nucleotide sequence ID" value="NZ_JAUSRA010000001.1"/>
</dbReference>
<dbReference type="Pfam" id="PF00459">
    <property type="entry name" value="Inositol_P"/>
    <property type="match status" value="1"/>
</dbReference>
<protein>
    <submittedName>
        <fullName evidence="4">3'(2'), 5'-bisphosphate nucleotidase</fullName>
        <ecNumber evidence="4">3.1.3.7</ecNumber>
    </submittedName>
</protein>
<proteinExistence type="predicted"/>
<dbReference type="InterPro" id="IPR020583">
    <property type="entry name" value="Inositol_monoP_metal-BS"/>
</dbReference>
<keyword evidence="3" id="KW-0460">Magnesium</keyword>
<comment type="caution">
    <text evidence="4">The sequence shown here is derived from an EMBL/GenBank/DDBJ whole genome shotgun (WGS) entry which is preliminary data.</text>
</comment>
<dbReference type="Gene3D" id="3.30.540.10">
    <property type="entry name" value="Fructose-1,6-Bisphosphatase, subunit A, domain 1"/>
    <property type="match status" value="1"/>
</dbReference>
<name>A0ABT9MZK7_9ACTN</name>
<accession>A0ABT9MZK7</accession>
<evidence type="ECO:0000256" key="1">
    <source>
        <dbReference type="ARBA" id="ARBA00022723"/>
    </source>
</evidence>
<dbReference type="PRINTS" id="PR00377">
    <property type="entry name" value="IMPHPHTASES"/>
</dbReference>
<evidence type="ECO:0000313" key="4">
    <source>
        <dbReference type="EMBL" id="MDP9796873.1"/>
    </source>
</evidence>
<dbReference type="SUPFAM" id="SSF56655">
    <property type="entry name" value="Carbohydrate phosphatase"/>
    <property type="match status" value="1"/>
</dbReference>
<evidence type="ECO:0000313" key="5">
    <source>
        <dbReference type="Proteomes" id="UP001240984"/>
    </source>
</evidence>